<gene>
    <name evidence="1" type="ORF">GCM10011594_43230</name>
</gene>
<dbReference type="Proteomes" id="UP000655208">
    <property type="component" value="Unassembled WGS sequence"/>
</dbReference>
<proteinExistence type="predicted"/>
<dbReference type="RefSeq" id="WP_229674745.1">
    <property type="nucleotide sequence ID" value="NZ_BMNA01000020.1"/>
</dbReference>
<evidence type="ECO:0008006" key="3">
    <source>
        <dbReference type="Google" id="ProtNLM"/>
    </source>
</evidence>
<dbReference type="SUPFAM" id="SSF81301">
    <property type="entry name" value="Nucleotidyltransferase"/>
    <property type="match status" value="1"/>
</dbReference>
<keyword evidence="2" id="KW-1185">Reference proteome</keyword>
<dbReference type="EMBL" id="BMNA01000020">
    <property type="protein sequence ID" value="GGM18516.1"/>
    <property type="molecule type" value="Genomic_DNA"/>
</dbReference>
<dbReference type="AlphaFoldDB" id="A0A917TCF6"/>
<accession>A0A917TCF6</accession>
<name>A0A917TCF6_9ACTN</name>
<reference evidence="1" key="1">
    <citation type="journal article" date="2014" name="Int. J. Syst. Evol. Microbiol.">
        <title>Complete genome sequence of Corynebacterium casei LMG S-19264T (=DSM 44701T), isolated from a smear-ripened cheese.</title>
        <authorList>
            <consortium name="US DOE Joint Genome Institute (JGI-PGF)"/>
            <person name="Walter F."/>
            <person name="Albersmeier A."/>
            <person name="Kalinowski J."/>
            <person name="Ruckert C."/>
        </authorList>
    </citation>
    <scope>NUCLEOTIDE SEQUENCE</scope>
    <source>
        <strain evidence="1">CGMCC 4.7308</strain>
    </source>
</reference>
<reference evidence="1" key="2">
    <citation type="submission" date="2020-09" db="EMBL/GenBank/DDBJ databases">
        <authorList>
            <person name="Sun Q."/>
            <person name="Zhou Y."/>
        </authorList>
    </citation>
    <scope>NUCLEOTIDE SEQUENCE</scope>
    <source>
        <strain evidence="1">CGMCC 4.7308</strain>
    </source>
</reference>
<organism evidence="1 2">
    <name type="scientific">Nakamurella endophytica</name>
    <dbReference type="NCBI Taxonomy" id="1748367"/>
    <lineage>
        <taxon>Bacteria</taxon>
        <taxon>Bacillati</taxon>
        <taxon>Actinomycetota</taxon>
        <taxon>Actinomycetes</taxon>
        <taxon>Nakamurellales</taxon>
        <taxon>Nakamurellaceae</taxon>
        <taxon>Nakamurella</taxon>
    </lineage>
</organism>
<evidence type="ECO:0000313" key="1">
    <source>
        <dbReference type="EMBL" id="GGM18516.1"/>
    </source>
</evidence>
<protein>
    <recommendedName>
        <fullName evidence="3">Nucleotidyltransferase family protein</fullName>
    </recommendedName>
</protein>
<evidence type="ECO:0000313" key="2">
    <source>
        <dbReference type="Proteomes" id="UP000655208"/>
    </source>
</evidence>
<sequence length="201" mass="21841">MQRKVPTIEPTAPPGETPTERDLLRTALRVAGSALKASGLPFALAGGYALWVHGAPETEHDVDYVVAEEDVEAAAAVLAEAGMAIERPPEDWLFKAWLDGALVDVLHRLNGAPVDSPVLELAQDREVLGIRIPVLPADHIVGTKLRTLTERYCDFGALLPVVRAVREQLDWQRLRRTTADSPFAESFLLLTDRLGISPPAG</sequence>
<dbReference type="Gene3D" id="3.30.460.40">
    <property type="match status" value="1"/>
</dbReference>
<comment type="caution">
    <text evidence="1">The sequence shown here is derived from an EMBL/GenBank/DDBJ whole genome shotgun (WGS) entry which is preliminary data.</text>
</comment>
<dbReference type="InterPro" id="IPR043519">
    <property type="entry name" value="NT_sf"/>
</dbReference>